<dbReference type="SUPFAM" id="SSF54637">
    <property type="entry name" value="Thioesterase/thiol ester dehydrase-isomerase"/>
    <property type="match status" value="1"/>
</dbReference>
<proteinExistence type="predicted"/>
<sequence length="129" mass="14171">MAFKAEEDDIDELGHVNNATRVVWIQDASVAHWLAAARSGDRDCFVTAVLRHEVDYRGNIRAGDEAIAVTWVDGAPRGARYALRVEFTGADGKVLVASRSEWPLIDRLTGKSARVSAEIAAPFLKTDEF</sequence>
<dbReference type="EMBL" id="JACDXJ010000003">
    <property type="protein sequence ID" value="MBA1159176.1"/>
    <property type="molecule type" value="Genomic_DNA"/>
</dbReference>
<name>A0A838BX93_9HYPH</name>
<comment type="caution">
    <text evidence="1">The sequence shown here is derived from an EMBL/GenBank/DDBJ whole genome shotgun (WGS) entry which is preliminary data.</text>
</comment>
<dbReference type="AlphaFoldDB" id="A0A838BX93"/>
<dbReference type="InterPro" id="IPR029069">
    <property type="entry name" value="HotDog_dom_sf"/>
</dbReference>
<keyword evidence="2" id="KW-1185">Reference proteome</keyword>
<reference evidence="1 2" key="1">
    <citation type="submission" date="2020-07" db="EMBL/GenBank/DDBJ databases">
        <title>Draft genome and description of Microvirga mediterraneensis Marseille-Q2068 sp. nov.</title>
        <authorList>
            <person name="Boxberger M."/>
        </authorList>
    </citation>
    <scope>NUCLEOTIDE SEQUENCE [LARGE SCALE GENOMIC DNA]</scope>
    <source>
        <strain evidence="1 2">Marseille-Q2068</strain>
    </source>
</reference>
<accession>A0A838BX93</accession>
<gene>
    <name evidence="1" type="ORF">H0S73_24115</name>
</gene>
<organism evidence="1 2">
    <name type="scientific">Microvirga mediterraneensis</name>
    <dbReference type="NCBI Taxonomy" id="2754695"/>
    <lineage>
        <taxon>Bacteria</taxon>
        <taxon>Pseudomonadati</taxon>
        <taxon>Pseudomonadota</taxon>
        <taxon>Alphaproteobacteria</taxon>
        <taxon>Hyphomicrobiales</taxon>
        <taxon>Methylobacteriaceae</taxon>
        <taxon>Microvirga</taxon>
    </lineage>
</organism>
<evidence type="ECO:0000313" key="1">
    <source>
        <dbReference type="EMBL" id="MBA1159176.1"/>
    </source>
</evidence>
<dbReference type="Proteomes" id="UP000572984">
    <property type="component" value="Unassembled WGS sequence"/>
</dbReference>
<protein>
    <submittedName>
        <fullName evidence="1">Acyl-CoA thioesterase</fullName>
    </submittedName>
</protein>
<evidence type="ECO:0000313" key="2">
    <source>
        <dbReference type="Proteomes" id="UP000572984"/>
    </source>
</evidence>
<dbReference type="Gene3D" id="3.10.129.10">
    <property type="entry name" value="Hotdog Thioesterase"/>
    <property type="match status" value="1"/>
</dbReference>
<dbReference type="CDD" id="cd00586">
    <property type="entry name" value="4HBT"/>
    <property type="match status" value="1"/>
</dbReference>
<dbReference type="Pfam" id="PF13279">
    <property type="entry name" value="4HBT_2"/>
    <property type="match status" value="1"/>
</dbReference>